<accession>A0ABQ5VLD7</accession>
<evidence type="ECO:0008006" key="3">
    <source>
        <dbReference type="Google" id="ProtNLM"/>
    </source>
</evidence>
<organism evidence="1 2">
    <name type="scientific">Sulfitobacter pacificus</name>
    <dbReference type="NCBI Taxonomy" id="1499314"/>
    <lineage>
        <taxon>Bacteria</taxon>
        <taxon>Pseudomonadati</taxon>
        <taxon>Pseudomonadota</taxon>
        <taxon>Alphaproteobacteria</taxon>
        <taxon>Rhodobacterales</taxon>
        <taxon>Roseobacteraceae</taxon>
        <taxon>Sulfitobacter</taxon>
    </lineage>
</organism>
<keyword evidence="2" id="KW-1185">Reference proteome</keyword>
<dbReference type="EMBL" id="BSNL01000001">
    <property type="protein sequence ID" value="GLQ27958.1"/>
    <property type="molecule type" value="Genomic_DNA"/>
</dbReference>
<sequence>MLRNSLQLAVLSLCIGTFADRASAESGINLIVEGVRNEHRNILVLVFDNAAGFETLNYETVVDIAEIKAQSGSVRYTFGQLNEGPYAIFLFHDENGDDDLNTKGGRLLEGIGATGAPNRNDEPDFMGASVMPGNVTVRLHYDQ</sequence>
<protein>
    <recommendedName>
        <fullName evidence="3">DUF2141 domain-containing protein</fullName>
    </recommendedName>
</protein>
<reference evidence="1" key="1">
    <citation type="journal article" date="2014" name="Int. J. Syst. Evol. Microbiol.">
        <title>Complete genome of a new Firmicutes species belonging to the dominant human colonic microbiota ('Ruminococcus bicirculans') reveals two chromosomes and a selective capacity to utilize plant glucans.</title>
        <authorList>
            <consortium name="NISC Comparative Sequencing Program"/>
            <person name="Wegmann U."/>
            <person name="Louis P."/>
            <person name="Goesmann A."/>
            <person name="Henrissat B."/>
            <person name="Duncan S.H."/>
            <person name="Flint H.J."/>
        </authorList>
    </citation>
    <scope>NUCLEOTIDE SEQUENCE</scope>
    <source>
        <strain evidence="1">NBRC 109915</strain>
    </source>
</reference>
<proteinExistence type="predicted"/>
<reference evidence="1" key="2">
    <citation type="submission" date="2023-01" db="EMBL/GenBank/DDBJ databases">
        <title>Draft genome sequence of Sulfitobacter pacificus strain NBRC 109915.</title>
        <authorList>
            <person name="Sun Q."/>
            <person name="Mori K."/>
        </authorList>
    </citation>
    <scope>NUCLEOTIDE SEQUENCE</scope>
    <source>
        <strain evidence="1">NBRC 109915</strain>
    </source>
</reference>
<dbReference type="RefSeq" id="WP_284374346.1">
    <property type="nucleotide sequence ID" value="NZ_BSNL01000001.1"/>
</dbReference>
<evidence type="ECO:0000313" key="2">
    <source>
        <dbReference type="Proteomes" id="UP001161388"/>
    </source>
</evidence>
<name>A0ABQ5VLD7_9RHOB</name>
<evidence type="ECO:0000313" key="1">
    <source>
        <dbReference type="EMBL" id="GLQ27958.1"/>
    </source>
</evidence>
<comment type="caution">
    <text evidence="1">The sequence shown here is derived from an EMBL/GenBank/DDBJ whole genome shotgun (WGS) entry which is preliminary data.</text>
</comment>
<dbReference type="InterPro" id="IPR018673">
    <property type="entry name" value="DUF2141"/>
</dbReference>
<dbReference type="Proteomes" id="UP001161388">
    <property type="component" value="Unassembled WGS sequence"/>
</dbReference>
<gene>
    <name evidence="1" type="ORF">GCM10007927_27610</name>
</gene>
<dbReference type="Pfam" id="PF09912">
    <property type="entry name" value="DUF2141"/>
    <property type="match status" value="1"/>
</dbReference>